<dbReference type="PIRSF" id="PIRSF026567">
    <property type="entry name" value="Adenine_mtase_bact_prd"/>
    <property type="match status" value="1"/>
</dbReference>
<sequence>MEITNNSEIEQVYKIIDASTEELQDALDSSYLDALIETGNNLISGKVQVEDGLPTPEVKHNLEHFYNELDLARLEPEAIRQALQLAMLKAVQKDHIQANHQMTPDTIGMLFAYLIQVLHDDDQELSILDPAVGTANLLTTVMNDIHRNHENKVVTGIGIDNDDSMLALAGINTQLQRLTVDLYHQDALDQLIIKAADVSISDLPVGYYPIDHRVENFDTHSNEGHSFVHHLLIEQAMKHTNPGGFGVFLVPSNLFQTNQSAGLLNFFKNRIYLQGFLNLPKDLFTSASLQKSILILQNHGDRAVQAKQVLLGDFPSFKQKDAVQKFLIEIRQWHQENFRA</sequence>
<proteinExistence type="predicted"/>
<dbReference type="EMBL" id="JQBR01000015">
    <property type="protein sequence ID" value="KRN64916.1"/>
    <property type="molecule type" value="Genomic_DNA"/>
</dbReference>
<accession>A0A0R2ITD8</accession>
<protein>
    <submittedName>
        <fullName evidence="3">Uncharacterized protein</fullName>
    </submittedName>
</protein>
<dbReference type="RefSeq" id="WP_371861653.1">
    <property type="nucleotide sequence ID" value="NZ_BJVH01000017.1"/>
</dbReference>
<dbReference type="Gene3D" id="1.10.150.470">
    <property type="match status" value="1"/>
</dbReference>
<evidence type="ECO:0000313" key="4">
    <source>
        <dbReference type="Proteomes" id="UP000051568"/>
    </source>
</evidence>
<dbReference type="Pfam" id="PF21106">
    <property type="entry name" value="YtxK_like"/>
    <property type="match status" value="1"/>
</dbReference>
<reference evidence="3 4" key="1">
    <citation type="journal article" date="2015" name="Genome Announc.">
        <title>Expanding the biotechnology potential of lactobacilli through comparative genomics of 213 strains and associated genera.</title>
        <authorList>
            <person name="Sun Z."/>
            <person name="Harris H.M."/>
            <person name="McCann A."/>
            <person name="Guo C."/>
            <person name="Argimon S."/>
            <person name="Zhang W."/>
            <person name="Yang X."/>
            <person name="Jeffery I.B."/>
            <person name="Cooney J.C."/>
            <person name="Kagawa T.F."/>
            <person name="Liu W."/>
            <person name="Song Y."/>
            <person name="Salvetti E."/>
            <person name="Wrobel A."/>
            <person name="Rasinkangas P."/>
            <person name="Parkhill J."/>
            <person name="Rea M.C."/>
            <person name="O'Sullivan O."/>
            <person name="Ritari J."/>
            <person name="Douillard F.P."/>
            <person name="Paul Ross R."/>
            <person name="Yang R."/>
            <person name="Briner A.E."/>
            <person name="Felis G.E."/>
            <person name="de Vos W.M."/>
            <person name="Barrangou R."/>
            <person name="Klaenhammer T.R."/>
            <person name="Caufield P.W."/>
            <person name="Cui Y."/>
            <person name="Zhang H."/>
            <person name="O'Toole P.W."/>
        </authorList>
    </citation>
    <scope>NUCLEOTIDE SEQUENCE [LARGE SCALE GENOMIC DNA]</scope>
    <source>
        <strain evidence="3 4">DSM 17757</strain>
    </source>
</reference>
<dbReference type="Proteomes" id="UP000051568">
    <property type="component" value="Unassembled WGS sequence"/>
</dbReference>
<dbReference type="Pfam" id="PF02384">
    <property type="entry name" value="N6_Mtase"/>
    <property type="match status" value="1"/>
</dbReference>
<dbReference type="InterPro" id="IPR016843">
    <property type="entry name" value="S-AdoMet-dep_Ade-MeTrfase_prd"/>
</dbReference>
<dbReference type="STRING" id="319652.IV80_GL000613"/>
<dbReference type="InterPro" id="IPR029063">
    <property type="entry name" value="SAM-dependent_MTases_sf"/>
</dbReference>
<keyword evidence="4" id="KW-1185">Reference proteome</keyword>
<evidence type="ECO:0000259" key="2">
    <source>
        <dbReference type="Pfam" id="PF21106"/>
    </source>
</evidence>
<dbReference type="InterPro" id="IPR052933">
    <property type="entry name" value="DNA_Protect_Modify"/>
</dbReference>
<dbReference type="InterPro" id="IPR048375">
    <property type="entry name" value="YtxK-like_N"/>
</dbReference>
<comment type="caution">
    <text evidence="3">The sequence shown here is derived from an EMBL/GenBank/DDBJ whole genome shotgun (WGS) entry which is preliminary data.</text>
</comment>
<dbReference type="PANTHER" id="PTHR41313">
    <property type="entry name" value="ADENINE-SPECIFIC METHYLTRANSFERASE"/>
    <property type="match status" value="1"/>
</dbReference>
<evidence type="ECO:0000313" key="3">
    <source>
        <dbReference type="EMBL" id="KRN64916.1"/>
    </source>
</evidence>
<gene>
    <name evidence="3" type="ORF">IV80_GL000613</name>
</gene>
<dbReference type="PATRIC" id="fig|319652.3.peg.621"/>
<name>A0A0R2ITD8_9LACO</name>
<dbReference type="GO" id="GO:0008170">
    <property type="term" value="F:N-methyltransferase activity"/>
    <property type="evidence" value="ECO:0007669"/>
    <property type="project" value="InterPro"/>
</dbReference>
<dbReference type="GO" id="GO:0003677">
    <property type="term" value="F:DNA binding"/>
    <property type="evidence" value="ECO:0007669"/>
    <property type="project" value="InterPro"/>
</dbReference>
<dbReference type="AlphaFoldDB" id="A0A0R2ITD8"/>
<evidence type="ECO:0000259" key="1">
    <source>
        <dbReference type="Pfam" id="PF02384"/>
    </source>
</evidence>
<feature type="domain" description="YtxK-like N-terminal helical" evidence="2">
    <location>
        <begin position="10"/>
        <end position="90"/>
    </location>
</feature>
<feature type="domain" description="DNA methylase adenine-specific" evidence="1">
    <location>
        <begin position="102"/>
        <end position="321"/>
    </location>
</feature>
<dbReference type="Gene3D" id="3.40.50.150">
    <property type="entry name" value="Vaccinia Virus protein VP39"/>
    <property type="match status" value="1"/>
</dbReference>
<dbReference type="SUPFAM" id="SSF53335">
    <property type="entry name" value="S-adenosyl-L-methionine-dependent methyltransferases"/>
    <property type="match status" value="1"/>
</dbReference>
<dbReference type="InterPro" id="IPR003356">
    <property type="entry name" value="DNA_methylase_A-5"/>
</dbReference>
<dbReference type="PANTHER" id="PTHR41313:SF1">
    <property type="entry name" value="DNA METHYLASE ADENINE-SPECIFIC DOMAIN-CONTAINING PROTEIN"/>
    <property type="match status" value="1"/>
</dbReference>
<organism evidence="3 4">
    <name type="scientific">Pediococcus cellicola</name>
    <dbReference type="NCBI Taxonomy" id="319652"/>
    <lineage>
        <taxon>Bacteria</taxon>
        <taxon>Bacillati</taxon>
        <taxon>Bacillota</taxon>
        <taxon>Bacilli</taxon>
        <taxon>Lactobacillales</taxon>
        <taxon>Lactobacillaceae</taxon>
        <taxon>Pediococcus</taxon>
    </lineage>
</organism>